<dbReference type="Proteomes" id="UP001054945">
    <property type="component" value="Unassembled WGS sequence"/>
</dbReference>
<gene>
    <name evidence="1" type="ORF">CEXT_279621</name>
</gene>
<reference evidence="1 2" key="1">
    <citation type="submission" date="2021-06" db="EMBL/GenBank/DDBJ databases">
        <title>Caerostris extrusa draft genome.</title>
        <authorList>
            <person name="Kono N."/>
            <person name="Arakawa K."/>
        </authorList>
    </citation>
    <scope>NUCLEOTIDE SEQUENCE [LARGE SCALE GENOMIC DNA]</scope>
</reference>
<dbReference type="EMBL" id="BPLR01017096">
    <property type="protein sequence ID" value="GIY88719.1"/>
    <property type="molecule type" value="Genomic_DNA"/>
</dbReference>
<name>A0AAV4X2K9_CAEEX</name>
<comment type="caution">
    <text evidence="1">The sequence shown here is derived from an EMBL/GenBank/DDBJ whole genome shotgun (WGS) entry which is preliminary data.</text>
</comment>
<evidence type="ECO:0000313" key="1">
    <source>
        <dbReference type="EMBL" id="GIY88719.1"/>
    </source>
</evidence>
<protein>
    <submittedName>
        <fullName evidence="1">Uncharacterized protein</fullName>
    </submittedName>
</protein>
<sequence>MHTKQWIARFLCRVVVELEKKGDFERPLKRGKDLFFALPHLSQNEEASFPLLLMFLLGLAKVKSSRQSGK</sequence>
<proteinExistence type="predicted"/>
<dbReference type="AlphaFoldDB" id="A0AAV4X2K9"/>
<keyword evidence="2" id="KW-1185">Reference proteome</keyword>
<accession>A0AAV4X2K9</accession>
<organism evidence="1 2">
    <name type="scientific">Caerostris extrusa</name>
    <name type="common">Bark spider</name>
    <name type="synonym">Caerostris bankana</name>
    <dbReference type="NCBI Taxonomy" id="172846"/>
    <lineage>
        <taxon>Eukaryota</taxon>
        <taxon>Metazoa</taxon>
        <taxon>Ecdysozoa</taxon>
        <taxon>Arthropoda</taxon>
        <taxon>Chelicerata</taxon>
        <taxon>Arachnida</taxon>
        <taxon>Araneae</taxon>
        <taxon>Araneomorphae</taxon>
        <taxon>Entelegynae</taxon>
        <taxon>Araneoidea</taxon>
        <taxon>Araneidae</taxon>
        <taxon>Caerostris</taxon>
    </lineage>
</organism>
<evidence type="ECO:0000313" key="2">
    <source>
        <dbReference type="Proteomes" id="UP001054945"/>
    </source>
</evidence>